<organism evidence="1 2">
    <name type="scientific">Streptomyces achmelvichensis</name>
    <dbReference type="NCBI Taxonomy" id="3134111"/>
    <lineage>
        <taxon>Bacteria</taxon>
        <taxon>Bacillati</taxon>
        <taxon>Actinomycetota</taxon>
        <taxon>Actinomycetes</taxon>
        <taxon>Kitasatosporales</taxon>
        <taxon>Streptomycetaceae</taxon>
        <taxon>Streptomyces</taxon>
    </lineage>
</organism>
<sequence length="169" mass="18627">MPRPVPELPMHEAKPRQNATPPPLMREMLRFGTVGGLGVAVNFAVFNLCRAATSESVVRCSIAGTAAAIVFNYLGYRYFAYRERDKRSPARQFSLFVAFSLVGLLIENGTLYAATYWLGWNGVLQNNLVKALGLAAATAFRFWAYRTWVFLLPSGAYGRDSPAPQGRGS</sequence>
<dbReference type="EMBL" id="JBBKAJ010000022">
    <property type="protein sequence ID" value="MEJ8638506.1"/>
    <property type="molecule type" value="Genomic_DNA"/>
</dbReference>
<reference evidence="1" key="1">
    <citation type="submission" date="2024-03" db="EMBL/GenBank/DDBJ databases">
        <title>Novel Streptomyces species of biotechnological and ecological value are a feature of Machair soil.</title>
        <authorList>
            <person name="Prole J.R."/>
            <person name="Goodfellow M."/>
            <person name="Allenby N."/>
            <person name="Ward A.C."/>
        </authorList>
    </citation>
    <scope>NUCLEOTIDE SEQUENCE</scope>
    <source>
        <strain evidence="1">MS2.AVA.5</strain>
    </source>
</reference>
<dbReference type="Proteomes" id="UP001377168">
    <property type="component" value="Unassembled WGS sequence"/>
</dbReference>
<protein>
    <submittedName>
        <fullName evidence="1">GtrA family protein</fullName>
    </submittedName>
</protein>
<evidence type="ECO:0000313" key="1">
    <source>
        <dbReference type="EMBL" id="MEJ8638506.1"/>
    </source>
</evidence>
<keyword evidence="2" id="KW-1185">Reference proteome</keyword>
<evidence type="ECO:0000313" key="2">
    <source>
        <dbReference type="Proteomes" id="UP001377168"/>
    </source>
</evidence>
<proteinExistence type="predicted"/>
<name>A0ACC6Q4F9_9ACTN</name>
<comment type="caution">
    <text evidence="1">The sequence shown here is derived from an EMBL/GenBank/DDBJ whole genome shotgun (WGS) entry which is preliminary data.</text>
</comment>
<gene>
    <name evidence="1" type="ORF">WKI67_34625</name>
</gene>
<accession>A0ACC6Q4F9</accession>